<evidence type="ECO:0000256" key="1">
    <source>
        <dbReference type="SAM" id="MobiDB-lite"/>
    </source>
</evidence>
<evidence type="ECO:0000313" key="2">
    <source>
        <dbReference type="EMBL" id="KAJ1089179.1"/>
    </source>
</evidence>
<accession>A0AAV7LFM7</accession>
<organism evidence="2 3">
    <name type="scientific">Pleurodeles waltl</name>
    <name type="common">Iberian ribbed newt</name>
    <dbReference type="NCBI Taxonomy" id="8319"/>
    <lineage>
        <taxon>Eukaryota</taxon>
        <taxon>Metazoa</taxon>
        <taxon>Chordata</taxon>
        <taxon>Craniata</taxon>
        <taxon>Vertebrata</taxon>
        <taxon>Euteleostomi</taxon>
        <taxon>Amphibia</taxon>
        <taxon>Batrachia</taxon>
        <taxon>Caudata</taxon>
        <taxon>Salamandroidea</taxon>
        <taxon>Salamandridae</taxon>
        <taxon>Pleurodelinae</taxon>
        <taxon>Pleurodeles</taxon>
    </lineage>
</organism>
<dbReference type="EMBL" id="JANPWB010000015">
    <property type="protein sequence ID" value="KAJ1089179.1"/>
    <property type="molecule type" value="Genomic_DNA"/>
</dbReference>
<name>A0AAV7LFM7_PLEWA</name>
<proteinExistence type="predicted"/>
<feature type="region of interest" description="Disordered" evidence="1">
    <location>
        <begin position="1"/>
        <end position="22"/>
    </location>
</feature>
<dbReference type="Proteomes" id="UP001066276">
    <property type="component" value="Chromosome 11"/>
</dbReference>
<evidence type="ECO:0000313" key="3">
    <source>
        <dbReference type="Proteomes" id="UP001066276"/>
    </source>
</evidence>
<dbReference type="AlphaFoldDB" id="A0AAV7LFM7"/>
<comment type="caution">
    <text evidence="2">The sequence shown here is derived from an EMBL/GenBank/DDBJ whole genome shotgun (WGS) entry which is preliminary data.</text>
</comment>
<keyword evidence="3" id="KW-1185">Reference proteome</keyword>
<feature type="region of interest" description="Disordered" evidence="1">
    <location>
        <begin position="37"/>
        <end position="108"/>
    </location>
</feature>
<sequence>MAGLREQPCSRTVPENKEAVLSPTLDGDSVAWVLRAPAGPQARAPRRASTDFRPGAQRPLYMLGKLSRGLRDSVLDEAQDAGSHPGAPEPELEGEASPTPVDSQSFMV</sequence>
<gene>
    <name evidence="2" type="ORF">NDU88_002330</name>
</gene>
<reference evidence="2" key="1">
    <citation type="journal article" date="2022" name="bioRxiv">
        <title>Sequencing and chromosome-scale assembly of the giantPleurodeles waltlgenome.</title>
        <authorList>
            <person name="Brown T."/>
            <person name="Elewa A."/>
            <person name="Iarovenko S."/>
            <person name="Subramanian E."/>
            <person name="Araus A.J."/>
            <person name="Petzold A."/>
            <person name="Susuki M."/>
            <person name="Suzuki K.-i.T."/>
            <person name="Hayashi T."/>
            <person name="Toyoda A."/>
            <person name="Oliveira C."/>
            <person name="Osipova E."/>
            <person name="Leigh N.D."/>
            <person name="Simon A."/>
            <person name="Yun M.H."/>
        </authorList>
    </citation>
    <scope>NUCLEOTIDE SEQUENCE</scope>
    <source>
        <strain evidence="2">20211129_DDA</strain>
        <tissue evidence="2">Liver</tissue>
    </source>
</reference>
<protein>
    <submittedName>
        <fullName evidence="2">Uncharacterized protein</fullName>
    </submittedName>
</protein>